<dbReference type="Pfam" id="PF04542">
    <property type="entry name" value="Sigma70_r2"/>
    <property type="match status" value="1"/>
</dbReference>
<dbReference type="Gene3D" id="1.10.1740.10">
    <property type="match status" value="1"/>
</dbReference>
<keyword evidence="4" id="KW-0804">Transcription</keyword>
<organism evidence="7 8">
    <name type="scientific">Pedobacter gandavensis</name>
    <dbReference type="NCBI Taxonomy" id="2679963"/>
    <lineage>
        <taxon>Bacteria</taxon>
        <taxon>Pseudomonadati</taxon>
        <taxon>Bacteroidota</taxon>
        <taxon>Sphingobacteriia</taxon>
        <taxon>Sphingobacteriales</taxon>
        <taxon>Sphingobacteriaceae</taxon>
        <taxon>Pedobacter</taxon>
    </lineage>
</organism>
<comment type="caution">
    <text evidence="7">The sequence shown here is derived from an EMBL/GenBank/DDBJ whole genome shotgun (WGS) entry which is preliminary data.</text>
</comment>
<dbReference type="InterPro" id="IPR014284">
    <property type="entry name" value="RNA_pol_sigma-70_dom"/>
</dbReference>
<evidence type="ECO:0000256" key="4">
    <source>
        <dbReference type="ARBA" id="ARBA00023163"/>
    </source>
</evidence>
<dbReference type="Pfam" id="PF08281">
    <property type="entry name" value="Sigma70_r4_2"/>
    <property type="match status" value="1"/>
</dbReference>
<gene>
    <name evidence="7" type="ORF">GM920_17430</name>
</gene>
<sequence length="197" mass="22645">MPTKQTISDQELQAKLMAGEESAFSELYDRYSRVISTYIKRFVNSSDLAEDLTQEVFIKIWQHKSKLSEVRSIKAYLLIMARNHTLNSLKKAMRSDVAMAEVINCFVEQRNDTEEELLSKEYLHYLEKALSELPLRTREIFRLCRQEGKSYDEVAFALGISRNAVKNHMVGSMKILSASVKKDLGISLSILLTVFLK</sequence>
<evidence type="ECO:0000259" key="5">
    <source>
        <dbReference type="Pfam" id="PF04542"/>
    </source>
</evidence>
<evidence type="ECO:0000256" key="1">
    <source>
        <dbReference type="ARBA" id="ARBA00010641"/>
    </source>
</evidence>
<dbReference type="SUPFAM" id="SSF88946">
    <property type="entry name" value="Sigma2 domain of RNA polymerase sigma factors"/>
    <property type="match status" value="1"/>
</dbReference>
<dbReference type="NCBIfam" id="TIGR02937">
    <property type="entry name" value="sigma70-ECF"/>
    <property type="match status" value="1"/>
</dbReference>
<name>A0ABR6EZG6_9SPHI</name>
<accession>A0ABR6EZG6</accession>
<dbReference type="InterPro" id="IPR039425">
    <property type="entry name" value="RNA_pol_sigma-70-like"/>
</dbReference>
<dbReference type="Gene3D" id="1.10.10.10">
    <property type="entry name" value="Winged helix-like DNA-binding domain superfamily/Winged helix DNA-binding domain"/>
    <property type="match status" value="1"/>
</dbReference>
<dbReference type="NCBIfam" id="TIGR02985">
    <property type="entry name" value="Sig70_bacteroi1"/>
    <property type="match status" value="1"/>
</dbReference>
<dbReference type="InterPro" id="IPR014327">
    <property type="entry name" value="RNA_pol_sigma70_bacteroid"/>
</dbReference>
<dbReference type="PANTHER" id="PTHR43133">
    <property type="entry name" value="RNA POLYMERASE ECF-TYPE SIGMA FACTO"/>
    <property type="match status" value="1"/>
</dbReference>
<dbReference type="RefSeq" id="WP_182959864.1">
    <property type="nucleotide sequence ID" value="NZ_WNXC01000007.1"/>
</dbReference>
<evidence type="ECO:0000256" key="2">
    <source>
        <dbReference type="ARBA" id="ARBA00023015"/>
    </source>
</evidence>
<dbReference type="InterPro" id="IPR036388">
    <property type="entry name" value="WH-like_DNA-bd_sf"/>
</dbReference>
<feature type="domain" description="RNA polymerase sigma-70 region 2" evidence="5">
    <location>
        <begin position="27"/>
        <end position="94"/>
    </location>
</feature>
<keyword evidence="2" id="KW-0805">Transcription regulation</keyword>
<dbReference type="InterPro" id="IPR013324">
    <property type="entry name" value="RNA_pol_sigma_r3/r4-like"/>
</dbReference>
<evidence type="ECO:0000259" key="6">
    <source>
        <dbReference type="Pfam" id="PF08281"/>
    </source>
</evidence>
<dbReference type="Proteomes" id="UP000636110">
    <property type="component" value="Unassembled WGS sequence"/>
</dbReference>
<keyword evidence="8" id="KW-1185">Reference proteome</keyword>
<feature type="domain" description="RNA polymerase sigma factor 70 region 4 type 2" evidence="6">
    <location>
        <begin position="125"/>
        <end position="169"/>
    </location>
</feature>
<evidence type="ECO:0000313" key="7">
    <source>
        <dbReference type="EMBL" id="MBB2150683.1"/>
    </source>
</evidence>
<evidence type="ECO:0000256" key="3">
    <source>
        <dbReference type="ARBA" id="ARBA00023082"/>
    </source>
</evidence>
<reference evidence="7 8" key="1">
    <citation type="submission" date="2019-11" db="EMBL/GenBank/DDBJ databases">
        <title>Description of Pedobacter sp. LMG 31462T.</title>
        <authorList>
            <person name="Carlier A."/>
            <person name="Qi S."/>
            <person name="Vandamme P."/>
        </authorList>
    </citation>
    <scope>NUCLEOTIDE SEQUENCE [LARGE SCALE GENOMIC DNA]</scope>
    <source>
        <strain evidence="7 8">LMG 31462</strain>
    </source>
</reference>
<evidence type="ECO:0000313" key="8">
    <source>
        <dbReference type="Proteomes" id="UP000636110"/>
    </source>
</evidence>
<dbReference type="InterPro" id="IPR007627">
    <property type="entry name" value="RNA_pol_sigma70_r2"/>
</dbReference>
<dbReference type="PANTHER" id="PTHR43133:SF46">
    <property type="entry name" value="RNA POLYMERASE SIGMA-70 FACTOR ECF SUBFAMILY"/>
    <property type="match status" value="1"/>
</dbReference>
<keyword evidence="3" id="KW-0731">Sigma factor</keyword>
<proteinExistence type="inferred from homology"/>
<dbReference type="InterPro" id="IPR013249">
    <property type="entry name" value="RNA_pol_sigma70_r4_t2"/>
</dbReference>
<comment type="similarity">
    <text evidence="1">Belongs to the sigma-70 factor family. ECF subfamily.</text>
</comment>
<dbReference type="InterPro" id="IPR013325">
    <property type="entry name" value="RNA_pol_sigma_r2"/>
</dbReference>
<dbReference type="SUPFAM" id="SSF88659">
    <property type="entry name" value="Sigma3 and sigma4 domains of RNA polymerase sigma factors"/>
    <property type="match status" value="1"/>
</dbReference>
<dbReference type="EMBL" id="WNXC01000007">
    <property type="protein sequence ID" value="MBB2150683.1"/>
    <property type="molecule type" value="Genomic_DNA"/>
</dbReference>
<protein>
    <submittedName>
        <fullName evidence="7">RNA polymerase sigma-70 factor</fullName>
    </submittedName>
</protein>